<dbReference type="AlphaFoldDB" id="X0W0F9"/>
<reference evidence="1" key="1">
    <citation type="journal article" date="2014" name="Front. Microbiol.">
        <title>High frequency of phylogenetically diverse reductive dehalogenase-homologous genes in deep subseafloor sedimentary metagenomes.</title>
        <authorList>
            <person name="Kawai M."/>
            <person name="Futagami T."/>
            <person name="Toyoda A."/>
            <person name="Takaki Y."/>
            <person name="Nishi S."/>
            <person name="Hori S."/>
            <person name="Arai W."/>
            <person name="Tsubouchi T."/>
            <person name="Morono Y."/>
            <person name="Uchiyama I."/>
            <person name="Ito T."/>
            <person name="Fujiyama A."/>
            <person name="Inagaki F."/>
            <person name="Takami H."/>
        </authorList>
    </citation>
    <scope>NUCLEOTIDE SEQUENCE</scope>
    <source>
        <strain evidence="1">Expedition CK06-06</strain>
    </source>
</reference>
<feature type="non-terminal residue" evidence="1">
    <location>
        <position position="1"/>
    </location>
</feature>
<gene>
    <name evidence="1" type="ORF">S01H1_51580</name>
</gene>
<protein>
    <recommendedName>
        <fullName evidence="2">Terminase large subunit gp17-like C-terminal domain-containing protein</fullName>
    </recommendedName>
</protein>
<evidence type="ECO:0008006" key="2">
    <source>
        <dbReference type="Google" id="ProtNLM"/>
    </source>
</evidence>
<organism evidence="1">
    <name type="scientific">marine sediment metagenome</name>
    <dbReference type="NCBI Taxonomy" id="412755"/>
    <lineage>
        <taxon>unclassified sequences</taxon>
        <taxon>metagenomes</taxon>
        <taxon>ecological metagenomes</taxon>
    </lineage>
</organism>
<name>X0W0F9_9ZZZZ</name>
<accession>X0W0F9</accession>
<sequence length="203" mass="22537">SSGVFRATDIDTAVKQGLYSDGGSGTYVVGLDLGMYEDPAGLVVFDVGSKSFCYSKLFEVGQPHEKTAQQASQIVARFGNPTVVMDSTGGATGGHHKHDEFTRHYEKLIPNLRPYYWNQTNKNKVVNKMALAVEQQEFKIAAECIDLIEELKIYEYRKRPNGSYEFQGPKGKKDNLVASALLAFEGQDRGWYTDDNAMSASFL</sequence>
<comment type="caution">
    <text evidence="1">The sequence shown here is derived from an EMBL/GenBank/DDBJ whole genome shotgun (WGS) entry which is preliminary data.</text>
</comment>
<evidence type="ECO:0000313" key="1">
    <source>
        <dbReference type="EMBL" id="GAG24274.1"/>
    </source>
</evidence>
<dbReference type="Gene3D" id="3.30.420.240">
    <property type="match status" value="1"/>
</dbReference>
<dbReference type="EMBL" id="BARS01033288">
    <property type="protein sequence ID" value="GAG24274.1"/>
    <property type="molecule type" value="Genomic_DNA"/>
</dbReference>
<proteinExistence type="predicted"/>